<dbReference type="InterPro" id="IPR058974">
    <property type="entry name" value="RE_BanI/HgiCI_N"/>
</dbReference>
<feature type="domain" description="BanI/HgiCI N-terminal" evidence="1">
    <location>
        <begin position="1"/>
        <end position="137"/>
    </location>
</feature>
<dbReference type="Pfam" id="PF24447">
    <property type="entry name" value="RE_BanI"/>
    <property type="match status" value="1"/>
</dbReference>
<reference evidence="3" key="1">
    <citation type="submission" date="2018-05" db="EMBL/GenBank/DDBJ databases">
        <authorList>
            <person name="Lanie J.A."/>
            <person name="Ng W.-L."/>
            <person name="Kazmierczak K.M."/>
            <person name="Andrzejewski T.M."/>
            <person name="Davidsen T.M."/>
            <person name="Wayne K.J."/>
            <person name="Tettelin H."/>
            <person name="Glass J.I."/>
            <person name="Rusch D."/>
            <person name="Podicherti R."/>
            <person name="Tsui H.-C.T."/>
            <person name="Winkler M.E."/>
        </authorList>
    </citation>
    <scope>NUCLEOTIDE SEQUENCE</scope>
</reference>
<organism evidence="3">
    <name type="scientific">marine metagenome</name>
    <dbReference type="NCBI Taxonomy" id="408172"/>
    <lineage>
        <taxon>unclassified sequences</taxon>
        <taxon>metagenomes</taxon>
        <taxon>ecological metagenomes</taxon>
    </lineage>
</organism>
<sequence>MLATFPIFQQTLKECTDLDSLIQKVKELNEEDKLPANLFLRHCMLFADLGWESVKKWYGETYSEMFPGGKFKEGEIEFEMPRLTNSKLRVSSSNIKESYFYELSSDQLEQIIACIKLLFMGSHSSLSQLERCNLGNYFDDEDGGLFVADAAMKYIEVSKQTSGAAATASGDMLEKKIAIEPINAYLSENFPELEYVSKTSHEFVHGHPLVSDQWFVNEENYRAVALEVSFQETTNSVIERKRKDAENRKNLFPDNCKSAFVIDGVGSIEHRQNAVREILSNADIVVTAHGDEISRLAEYIGEWLS</sequence>
<proteinExistence type="predicted"/>
<evidence type="ECO:0000259" key="2">
    <source>
        <dbReference type="Pfam" id="PF26568"/>
    </source>
</evidence>
<dbReference type="EMBL" id="UINC01049017">
    <property type="protein sequence ID" value="SVB60260.1"/>
    <property type="molecule type" value="Genomic_DNA"/>
</dbReference>
<dbReference type="AlphaFoldDB" id="A0A382FBH2"/>
<evidence type="ECO:0000313" key="3">
    <source>
        <dbReference type="EMBL" id="SVB60260.1"/>
    </source>
</evidence>
<name>A0A382FBH2_9ZZZZ</name>
<dbReference type="InterPro" id="IPR058973">
    <property type="entry name" value="RE_BanI/HgiCI_C"/>
</dbReference>
<feature type="domain" description="BanI/HgiCI C-terminal" evidence="2">
    <location>
        <begin position="153"/>
        <end position="302"/>
    </location>
</feature>
<dbReference type="Pfam" id="PF26568">
    <property type="entry name" value="RE_BanI_C"/>
    <property type="match status" value="1"/>
</dbReference>
<gene>
    <name evidence="3" type="ORF">METZ01_LOCUS213114</name>
</gene>
<accession>A0A382FBH2</accession>
<evidence type="ECO:0000259" key="1">
    <source>
        <dbReference type="Pfam" id="PF24447"/>
    </source>
</evidence>
<protein>
    <submittedName>
        <fullName evidence="3">Uncharacterized protein</fullName>
    </submittedName>
</protein>